<dbReference type="GO" id="GO:0006974">
    <property type="term" value="P:DNA damage response"/>
    <property type="evidence" value="ECO:0007669"/>
    <property type="project" value="TreeGrafter"/>
</dbReference>
<feature type="signal peptide" evidence="1">
    <location>
        <begin position="1"/>
        <end position="26"/>
    </location>
</feature>
<gene>
    <name evidence="2" type="ORF">SAMN05216551_10480</name>
</gene>
<sequence>MSRNKRLIALMSALSICAMSAGAAQAQTVNPPPAGVLSLDAQASEDVPADIVTITLFFEQEGNDPAALTRALNQRAADALARAPGNSVVKVSTGTFSVSPATDRDGKISAWRGRTELVLESRDFAAASALAGRLSNLMQVGSVDYSLSPEATQRAQTQLTDRAIRSFRERADAAAKAFGYSSYTIREVNVGQGGAVPRMRTMAYAAKAQSDSLAIQGGTNRVNVTVNGSVQMR</sequence>
<dbReference type="InterPro" id="IPR007497">
    <property type="entry name" value="SIMPL/DUF541"/>
</dbReference>
<dbReference type="EMBL" id="FNLO01000004">
    <property type="protein sequence ID" value="SDV48012.1"/>
    <property type="molecule type" value="Genomic_DNA"/>
</dbReference>
<name>A0A1H2PN17_9BURK</name>
<organism evidence="2 3">
    <name type="scientific">Chitinasiproducens palmae</name>
    <dbReference type="NCBI Taxonomy" id="1770053"/>
    <lineage>
        <taxon>Bacteria</taxon>
        <taxon>Pseudomonadati</taxon>
        <taxon>Pseudomonadota</taxon>
        <taxon>Betaproteobacteria</taxon>
        <taxon>Burkholderiales</taxon>
        <taxon>Burkholderiaceae</taxon>
        <taxon>Chitinasiproducens</taxon>
    </lineage>
</organism>
<dbReference type="Gene3D" id="3.30.110.170">
    <property type="entry name" value="Protein of unknown function (DUF541), domain 1"/>
    <property type="match status" value="1"/>
</dbReference>
<keyword evidence="3" id="KW-1185">Reference proteome</keyword>
<dbReference type="Proteomes" id="UP000243719">
    <property type="component" value="Unassembled WGS sequence"/>
</dbReference>
<dbReference type="PANTHER" id="PTHR34387:SF1">
    <property type="entry name" value="PERIPLASMIC IMMUNOGENIC PROTEIN"/>
    <property type="match status" value="1"/>
</dbReference>
<evidence type="ECO:0000313" key="2">
    <source>
        <dbReference type="EMBL" id="SDV48012.1"/>
    </source>
</evidence>
<dbReference type="STRING" id="1770053.SAMN05216551_10480"/>
<keyword evidence="1" id="KW-0732">Signal</keyword>
<dbReference type="InterPro" id="IPR052022">
    <property type="entry name" value="26kDa_periplasmic_antigen"/>
</dbReference>
<evidence type="ECO:0000256" key="1">
    <source>
        <dbReference type="SAM" id="SignalP"/>
    </source>
</evidence>
<dbReference type="Gene3D" id="3.30.70.2970">
    <property type="entry name" value="Protein of unknown function (DUF541), domain 2"/>
    <property type="match status" value="1"/>
</dbReference>
<proteinExistence type="predicted"/>
<dbReference type="AlphaFoldDB" id="A0A1H2PN17"/>
<feature type="chain" id="PRO_5017326662" evidence="1">
    <location>
        <begin position="27"/>
        <end position="233"/>
    </location>
</feature>
<reference evidence="3" key="1">
    <citation type="submission" date="2016-09" db="EMBL/GenBank/DDBJ databases">
        <authorList>
            <person name="Varghese N."/>
            <person name="Submissions S."/>
        </authorList>
    </citation>
    <scope>NUCLEOTIDE SEQUENCE [LARGE SCALE GENOMIC DNA]</scope>
    <source>
        <strain evidence="3">JS23</strain>
    </source>
</reference>
<accession>A0A1H2PN17</accession>
<dbReference type="RefSeq" id="WP_091906858.1">
    <property type="nucleotide sequence ID" value="NZ_FNLO01000004.1"/>
</dbReference>
<protein>
    <submittedName>
        <fullName evidence="2">Predicted secreted protein</fullName>
    </submittedName>
</protein>
<dbReference type="PANTHER" id="PTHR34387">
    <property type="entry name" value="SLR1258 PROTEIN"/>
    <property type="match status" value="1"/>
</dbReference>
<dbReference type="Pfam" id="PF04402">
    <property type="entry name" value="SIMPL"/>
    <property type="match status" value="1"/>
</dbReference>
<dbReference type="OrthoDB" id="7062395at2"/>
<evidence type="ECO:0000313" key="3">
    <source>
        <dbReference type="Proteomes" id="UP000243719"/>
    </source>
</evidence>